<accession>A0A0S6VRT5</accession>
<protein>
    <submittedName>
        <fullName evidence="2">Uncharacterized protein</fullName>
    </submittedName>
</protein>
<evidence type="ECO:0000256" key="1">
    <source>
        <dbReference type="SAM" id="Phobius"/>
    </source>
</evidence>
<keyword evidence="3" id="KW-1185">Reference proteome</keyword>
<keyword evidence="1" id="KW-0472">Membrane</keyword>
<dbReference type="HOGENOM" id="CLU_1445014_0_0_0"/>
<sequence length="187" mass="20336">MLNTFDNVIKKWTSIKMIGMSLACFMASFAVINGKPFGVAQLKAITGGVGILDMIPGYSPQQAYALFAALGEQGRAFNLHYIVPQDFVFPALYSIFYVITTTSLFRKAFAENHPLHKLIPLTLLGGLADYCENICIIIMLLNYPTQLPAVASVASIFTLAKFGGIGISLLMLLIGLIGLLSRSVRLK</sequence>
<dbReference type="AlphaFoldDB" id="A0A0S6VRT5"/>
<feature type="transmembrane region" description="Helical" evidence="1">
    <location>
        <begin position="118"/>
        <end position="141"/>
    </location>
</feature>
<evidence type="ECO:0000313" key="3">
    <source>
        <dbReference type="Proteomes" id="UP000030700"/>
    </source>
</evidence>
<evidence type="ECO:0000313" key="2">
    <source>
        <dbReference type="EMBL" id="GAK49938.1"/>
    </source>
</evidence>
<feature type="transmembrane region" description="Helical" evidence="1">
    <location>
        <begin position="12"/>
        <end position="32"/>
    </location>
</feature>
<feature type="transmembrane region" description="Helical" evidence="1">
    <location>
        <begin position="153"/>
        <end position="180"/>
    </location>
</feature>
<dbReference type="EMBL" id="DF820455">
    <property type="protein sequence ID" value="GAK49938.1"/>
    <property type="molecule type" value="Genomic_DNA"/>
</dbReference>
<keyword evidence="1" id="KW-1133">Transmembrane helix</keyword>
<proteinExistence type="predicted"/>
<reference evidence="2" key="1">
    <citation type="journal article" date="2015" name="PeerJ">
        <title>First genomic representation of candidate bacterial phylum KSB3 points to enhanced environmental sensing as a trigger of wastewater bulking.</title>
        <authorList>
            <person name="Sekiguchi Y."/>
            <person name="Ohashi A."/>
            <person name="Parks D.H."/>
            <person name="Yamauchi T."/>
            <person name="Tyson G.W."/>
            <person name="Hugenholtz P."/>
        </authorList>
    </citation>
    <scope>NUCLEOTIDE SEQUENCE [LARGE SCALE GENOMIC DNA]</scope>
</reference>
<feature type="transmembrane region" description="Helical" evidence="1">
    <location>
        <begin position="87"/>
        <end position="106"/>
    </location>
</feature>
<name>A0A0S6VRT5_9BACT</name>
<gene>
    <name evidence="2" type="ORF">U14_01162</name>
</gene>
<organism evidence="2">
    <name type="scientific">Candidatus Moduliflexus flocculans</name>
    <dbReference type="NCBI Taxonomy" id="1499966"/>
    <lineage>
        <taxon>Bacteria</taxon>
        <taxon>Candidatus Moduliflexota</taxon>
        <taxon>Candidatus Moduliflexia</taxon>
        <taxon>Candidatus Moduliflexales</taxon>
        <taxon>Candidatus Moduliflexaceae</taxon>
    </lineage>
</organism>
<keyword evidence="1" id="KW-0812">Transmembrane</keyword>
<dbReference type="Proteomes" id="UP000030700">
    <property type="component" value="Unassembled WGS sequence"/>
</dbReference>